<evidence type="ECO:0000313" key="3">
    <source>
        <dbReference type="Proteomes" id="UP001488838"/>
    </source>
</evidence>
<protein>
    <submittedName>
        <fullName evidence="2">Uncharacterized protein</fullName>
    </submittedName>
</protein>
<feature type="region of interest" description="Disordered" evidence="1">
    <location>
        <begin position="1"/>
        <end position="29"/>
    </location>
</feature>
<dbReference type="AlphaFoldDB" id="A0AAW0HQ56"/>
<reference evidence="2 3" key="1">
    <citation type="journal article" date="2023" name="bioRxiv">
        <title>Conserved and derived expression patterns and positive selection on dental genes reveal complex evolutionary context of ever-growing rodent molars.</title>
        <authorList>
            <person name="Calamari Z.T."/>
            <person name="Song A."/>
            <person name="Cohen E."/>
            <person name="Akter M."/>
            <person name="Roy R.D."/>
            <person name="Hallikas O."/>
            <person name="Christensen M.M."/>
            <person name="Li P."/>
            <person name="Marangoni P."/>
            <person name="Jernvall J."/>
            <person name="Klein O.D."/>
        </authorList>
    </citation>
    <scope>NUCLEOTIDE SEQUENCE [LARGE SCALE GENOMIC DNA]</scope>
    <source>
        <strain evidence="2">V071</strain>
    </source>
</reference>
<sequence>ESFGPGRKEQPDPLDLQPEQPQGLYPCPTSEQVQNRALRGMFRGREDAIEVGMRKCGGLSYLHVAHGMSEAEK</sequence>
<evidence type="ECO:0000256" key="1">
    <source>
        <dbReference type="SAM" id="MobiDB-lite"/>
    </source>
</evidence>
<dbReference type="EMBL" id="JBBHLL010000393">
    <property type="protein sequence ID" value="KAK7804102.1"/>
    <property type="molecule type" value="Genomic_DNA"/>
</dbReference>
<feature type="compositionally biased region" description="Basic and acidic residues" evidence="1">
    <location>
        <begin position="1"/>
        <end position="11"/>
    </location>
</feature>
<comment type="caution">
    <text evidence="2">The sequence shown here is derived from an EMBL/GenBank/DDBJ whole genome shotgun (WGS) entry which is preliminary data.</text>
</comment>
<organism evidence="2 3">
    <name type="scientific">Myodes glareolus</name>
    <name type="common">Bank vole</name>
    <name type="synonym">Clethrionomys glareolus</name>
    <dbReference type="NCBI Taxonomy" id="447135"/>
    <lineage>
        <taxon>Eukaryota</taxon>
        <taxon>Metazoa</taxon>
        <taxon>Chordata</taxon>
        <taxon>Craniata</taxon>
        <taxon>Vertebrata</taxon>
        <taxon>Euteleostomi</taxon>
        <taxon>Mammalia</taxon>
        <taxon>Eutheria</taxon>
        <taxon>Euarchontoglires</taxon>
        <taxon>Glires</taxon>
        <taxon>Rodentia</taxon>
        <taxon>Myomorpha</taxon>
        <taxon>Muroidea</taxon>
        <taxon>Cricetidae</taxon>
        <taxon>Arvicolinae</taxon>
        <taxon>Myodes</taxon>
    </lineage>
</organism>
<feature type="non-terminal residue" evidence="2">
    <location>
        <position position="1"/>
    </location>
</feature>
<accession>A0AAW0HQ56</accession>
<proteinExistence type="predicted"/>
<keyword evidence="3" id="KW-1185">Reference proteome</keyword>
<name>A0AAW0HQ56_MYOGA</name>
<feature type="compositionally biased region" description="Low complexity" evidence="1">
    <location>
        <begin position="13"/>
        <end position="22"/>
    </location>
</feature>
<evidence type="ECO:0000313" key="2">
    <source>
        <dbReference type="EMBL" id="KAK7804102.1"/>
    </source>
</evidence>
<dbReference type="Proteomes" id="UP001488838">
    <property type="component" value="Unassembled WGS sequence"/>
</dbReference>
<gene>
    <name evidence="2" type="ORF">U0070_002445</name>
</gene>